<dbReference type="GO" id="GO:0005524">
    <property type="term" value="F:ATP binding"/>
    <property type="evidence" value="ECO:0007669"/>
    <property type="project" value="UniProtKB-KW"/>
</dbReference>
<evidence type="ECO:0000259" key="4">
    <source>
        <dbReference type="PROSITE" id="PS50893"/>
    </source>
</evidence>
<dbReference type="PANTHER" id="PTHR24220:SF86">
    <property type="entry name" value="ABC TRANSPORTER ABCH.1"/>
    <property type="match status" value="1"/>
</dbReference>
<dbReference type="Gene3D" id="3.40.50.300">
    <property type="entry name" value="P-loop containing nucleotide triphosphate hydrolases"/>
    <property type="match status" value="1"/>
</dbReference>
<evidence type="ECO:0000256" key="3">
    <source>
        <dbReference type="ARBA" id="ARBA00022840"/>
    </source>
</evidence>
<feature type="domain" description="ABC transporter" evidence="4">
    <location>
        <begin position="2"/>
        <end position="223"/>
    </location>
</feature>
<dbReference type="Pfam" id="PF00005">
    <property type="entry name" value="ABC_tran"/>
    <property type="match status" value="1"/>
</dbReference>
<dbReference type="GO" id="GO:0005886">
    <property type="term" value="C:plasma membrane"/>
    <property type="evidence" value="ECO:0007669"/>
    <property type="project" value="TreeGrafter"/>
</dbReference>
<accession>A0A1V9VD57</accession>
<keyword evidence="3 5" id="KW-0067">ATP-binding</keyword>
<dbReference type="Proteomes" id="UP000192599">
    <property type="component" value="Unassembled WGS sequence"/>
</dbReference>
<evidence type="ECO:0000313" key="6">
    <source>
        <dbReference type="EMBL" id="UYF43037.1"/>
    </source>
</evidence>
<reference evidence="6" key="2">
    <citation type="journal article" date="2022" name="Front. Microbiol.">
        <title>Species classification and novel plasmid identifications in Arcobacter cryaerophilus and Arcobacter cryaerophilus-like organisms.</title>
        <authorList>
            <person name="Zhou G."/>
            <person name="Wang M."/>
            <person name="Wang H."/>
            <person name="Chen X."/>
            <person name="Gu Y."/>
            <person name="Shao Z."/>
            <person name="Zhang J."/>
            <person name="Zhang M."/>
        </authorList>
    </citation>
    <scope>NUCLEOTIDE SEQUENCE</scope>
    <source>
        <strain evidence="6">ICDCAC48</strain>
    </source>
</reference>
<dbReference type="AlphaFoldDB" id="A0A1V9VD57"/>
<dbReference type="InterPro" id="IPR017911">
    <property type="entry name" value="MacB-like_ATP-bd"/>
</dbReference>
<protein>
    <submittedName>
        <fullName evidence="5">ABC transporter ATP-binding protein</fullName>
    </submittedName>
</protein>
<dbReference type="SMART" id="SM00382">
    <property type="entry name" value="AAA"/>
    <property type="match status" value="1"/>
</dbReference>
<dbReference type="InterPro" id="IPR027417">
    <property type="entry name" value="P-loop_NTPase"/>
</dbReference>
<sequence>MIVAKNISKIYFEGSKKEFYALKNINFEIKKGSFVIFKGVSGSGKSTLLSILSTISKPSFGEILFDKEPVSKYPDIHASNFRAKNIGYIFQSFNLFEDLTVFVNVSLPLIPLGFSQKDIDKKVEEILTLSNILHKKDEIVSNLSGGEKQRCAIARALINNANTILCDEPTSSLDYENSMNFVKTLKELKESGKTIVVATHDPIFFELDFIDKVFELKNGVLVE</sequence>
<dbReference type="RefSeq" id="WP_081560375.1">
    <property type="nucleotide sequence ID" value="NZ_CP099556.1"/>
</dbReference>
<evidence type="ECO:0000256" key="1">
    <source>
        <dbReference type="ARBA" id="ARBA00022448"/>
    </source>
</evidence>
<dbReference type="Proteomes" id="UP001164100">
    <property type="component" value="Chromosome"/>
</dbReference>
<dbReference type="GO" id="GO:0016887">
    <property type="term" value="F:ATP hydrolysis activity"/>
    <property type="evidence" value="ECO:0007669"/>
    <property type="project" value="InterPro"/>
</dbReference>
<dbReference type="GO" id="GO:0022857">
    <property type="term" value="F:transmembrane transporter activity"/>
    <property type="evidence" value="ECO:0007669"/>
    <property type="project" value="TreeGrafter"/>
</dbReference>
<organism evidence="5 7">
    <name type="scientific">Aliarcobacter cryaerophilus</name>
    <dbReference type="NCBI Taxonomy" id="28198"/>
    <lineage>
        <taxon>Bacteria</taxon>
        <taxon>Pseudomonadati</taxon>
        <taxon>Campylobacterota</taxon>
        <taxon>Epsilonproteobacteria</taxon>
        <taxon>Campylobacterales</taxon>
        <taxon>Arcobacteraceae</taxon>
        <taxon>Aliarcobacter</taxon>
    </lineage>
</organism>
<dbReference type="SUPFAM" id="SSF52540">
    <property type="entry name" value="P-loop containing nucleoside triphosphate hydrolases"/>
    <property type="match status" value="1"/>
</dbReference>
<evidence type="ECO:0000256" key="2">
    <source>
        <dbReference type="ARBA" id="ARBA00022741"/>
    </source>
</evidence>
<dbReference type="EMBL" id="CP099556">
    <property type="protein sequence ID" value="UYF43037.1"/>
    <property type="molecule type" value="Genomic_DNA"/>
</dbReference>
<dbReference type="PROSITE" id="PS50893">
    <property type="entry name" value="ABC_TRANSPORTER_2"/>
    <property type="match status" value="1"/>
</dbReference>
<keyword evidence="1" id="KW-0813">Transport</keyword>
<dbReference type="InterPro" id="IPR003439">
    <property type="entry name" value="ABC_transporter-like_ATP-bd"/>
</dbReference>
<name>A0A1V9VD57_9BACT</name>
<dbReference type="InterPro" id="IPR003593">
    <property type="entry name" value="AAA+_ATPase"/>
</dbReference>
<dbReference type="PANTHER" id="PTHR24220">
    <property type="entry name" value="IMPORT ATP-BINDING PROTEIN"/>
    <property type="match status" value="1"/>
</dbReference>
<evidence type="ECO:0000313" key="5">
    <source>
        <dbReference type="EMBL" id="OQR41996.1"/>
    </source>
</evidence>
<dbReference type="InterPro" id="IPR015854">
    <property type="entry name" value="ABC_transpr_LolD-like"/>
</dbReference>
<proteinExistence type="predicted"/>
<gene>
    <name evidence="5" type="ORF">AS859_02410</name>
    <name evidence="6" type="ORF">NGX11_09075</name>
</gene>
<dbReference type="EMBL" id="LNTC01000016">
    <property type="protein sequence ID" value="OQR41996.1"/>
    <property type="molecule type" value="Genomic_DNA"/>
</dbReference>
<keyword evidence="2" id="KW-0547">Nucleotide-binding</keyword>
<reference evidence="5 7" key="1">
    <citation type="submission" date="2017-04" db="EMBL/GenBank/DDBJ databases">
        <title>Accumulation and expression of multiple antibiotic resistance genes in Arcobacter cryaerophilus that thrives in sewage.</title>
        <authorList>
            <person name="Millar J.A."/>
            <person name="Raghavan R."/>
        </authorList>
    </citation>
    <scope>NUCLEOTIDE SEQUENCE [LARGE SCALE GENOMIC DNA]</scope>
    <source>
        <strain evidence="5 7">AZT-1</strain>
    </source>
</reference>
<dbReference type="CDD" id="cd03255">
    <property type="entry name" value="ABC_MJ0796_LolCDE_FtsE"/>
    <property type="match status" value="1"/>
</dbReference>
<evidence type="ECO:0000313" key="7">
    <source>
        <dbReference type="Proteomes" id="UP000192599"/>
    </source>
</evidence>